<protein>
    <recommendedName>
        <fullName evidence="4">50S ribosomal protein L35</fullName>
    </recommendedName>
</protein>
<dbReference type="PANTHER" id="PTHR33343:SF1">
    <property type="entry name" value="LARGE RIBOSOMAL SUBUNIT PROTEIN BL35M"/>
    <property type="match status" value="1"/>
</dbReference>
<evidence type="ECO:0000256" key="5">
    <source>
        <dbReference type="SAM" id="MobiDB-lite"/>
    </source>
</evidence>
<dbReference type="InterPro" id="IPR018265">
    <property type="entry name" value="Ribosomal_bL35_CS"/>
</dbReference>
<keyword evidence="7" id="KW-1185">Reference proteome</keyword>
<dbReference type="InterPro" id="IPR001706">
    <property type="entry name" value="Ribosomal_bL35"/>
</dbReference>
<organism evidence="6 7">
    <name type="scientific">Bathycoccus prasinos</name>
    <dbReference type="NCBI Taxonomy" id="41875"/>
    <lineage>
        <taxon>Eukaryota</taxon>
        <taxon>Viridiplantae</taxon>
        <taxon>Chlorophyta</taxon>
        <taxon>Mamiellophyceae</taxon>
        <taxon>Mamiellales</taxon>
        <taxon>Bathycoccaceae</taxon>
        <taxon>Bathycoccus</taxon>
    </lineage>
</organism>
<dbReference type="NCBIfam" id="TIGR00001">
    <property type="entry name" value="rpmI_bact"/>
    <property type="match status" value="1"/>
</dbReference>
<accession>K8ENX4</accession>
<dbReference type="GO" id="GO:0006412">
    <property type="term" value="P:translation"/>
    <property type="evidence" value="ECO:0007669"/>
    <property type="project" value="InterPro"/>
</dbReference>
<evidence type="ECO:0000256" key="4">
    <source>
        <dbReference type="RuleBase" id="RU000568"/>
    </source>
</evidence>
<dbReference type="eggNOG" id="ENOG502SCTD">
    <property type="taxonomic scope" value="Eukaryota"/>
</dbReference>
<name>K8ENX4_9CHLO</name>
<dbReference type="OrthoDB" id="162638at2759"/>
<dbReference type="FunFam" id="4.10.410.60:FF:000001">
    <property type="entry name" value="50S ribosomal protein L35"/>
    <property type="match status" value="1"/>
</dbReference>
<dbReference type="KEGG" id="bpg:Bathy14g02750"/>
<dbReference type="InterPro" id="IPR021137">
    <property type="entry name" value="Ribosomal_bL35-like"/>
</dbReference>
<keyword evidence="3 4" id="KW-0687">Ribonucleoprotein</keyword>
<reference evidence="6 7" key="1">
    <citation type="submission" date="2011-10" db="EMBL/GenBank/DDBJ databases">
        <authorList>
            <person name="Genoscope - CEA"/>
        </authorList>
    </citation>
    <scope>NUCLEOTIDE SEQUENCE [LARGE SCALE GENOMIC DNA]</scope>
    <source>
        <strain evidence="6 7">RCC 1105</strain>
    </source>
</reference>
<dbReference type="PROSITE" id="PS00936">
    <property type="entry name" value="RIBOSOMAL_L35"/>
    <property type="match status" value="1"/>
</dbReference>
<feature type="compositionally biased region" description="Basic residues" evidence="5">
    <location>
        <begin position="65"/>
        <end position="76"/>
    </location>
</feature>
<dbReference type="PRINTS" id="PR00064">
    <property type="entry name" value="RIBOSOMALL35"/>
</dbReference>
<dbReference type="GO" id="GO:0022625">
    <property type="term" value="C:cytosolic large ribosomal subunit"/>
    <property type="evidence" value="ECO:0007669"/>
    <property type="project" value="TreeGrafter"/>
</dbReference>
<dbReference type="SUPFAM" id="SSF143034">
    <property type="entry name" value="L35p-like"/>
    <property type="match status" value="1"/>
</dbReference>
<dbReference type="RefSeq" id="XP_007509304.1">
    <property type="nucleotide sequence ID" value="XM_007509242.1"/>
</dbReference>
<sequence length="133" mass="14871">MPMISSLLNTIALQAKPKGILAQKKSGQSLTQRNYVKSESELSFPNLKNILNAEKYTFEVNASKTKTRKSASKRYKVTPSGKVLHRRPGKAHLNGPKSSSRKNRLSHVIELGKQQLSLVRTVLPYSKLASKRK</sequence>
<dbReference type="AlphaFoldDB" id="K8ENX4"/>
<evidence type="ECO:0000313" key="6">
    <source>
        <dbReference type="EMBL" id="CCO19761.1"/>
    </source>
</evidence>
<dbReference type="Pfam" id="PF01632">
    <property type="entry name" value="Ribosomal_L35p"/>
    <property type="match status" value="1"/>
</dbReference>
<dbReference type="GeneID" id="19011823"/>
<dbReference type="HAMAP" id="MF_00514">
    <property type="entry name" value="Ribosomal_bL35"/>
    <property type="match status" value="1"/>
</dbReference>
<evidence type="ECO:0000256" key="1">
    <source>
        <dbReference type="ARBA" id="ARBA00006598"/>
    </source>
</evidence>
<feature type="region of interest" description="Disordered" evidence="5">
    <location>
        <begin position="65"/>
        <end position="104"/>
    </location>
</feature>
<proteinExistence type="inferred from homology"/>
<gene>
    <name evidence="6" type="ordered locus">Bathy14g02750</name>
</gene>
<dbReference type="Gene3D" id="4.10.410.60">
    <property type="match status" value="1"/>
</dbReference>
<dbReference type="PANTHER" id="PTHR33343">
    <property type="entry name" value="54S RIBOSOMAL PROTEIN BL35M"/>
    <property type="match status" value="1"/>
</dbReference>
<dbReference type="Proteomes" id="UP000198341">
    <property type="component" value="Chromosome 14"/>
</dbReference>
<comment type="similarity">
    <text evidence="1 4">Belongs to the bacterial ribosomal protein bL35 family.</text>
</comment>
<evidence type="ECO:0000313" key="7">
    <source>
        <dbReference type="Proteomes" id="UP000198341"/>
    </source>
</evidence>
<dbReference type="GO" id="GO:0003735">
    <property type="term" value="F:structural constituent of ribosome"/>
    <property type="evidence" value="ECO:0007669"/>
    <property type="project" value="InterPro"/>
</dbReference>
<keyword evidence="2 4" id="KW-0689">Ribosomal protein</keyword>
<evidence type="ECO:0000256" key="2">
    <source>
        <dbReference type="ARBA" id="ARBA00022980"/>
    </source>
</evidence>
<evidence type="ECO:0000256" key="3">
    <source>
        <dbReference type="ARBA" id="ARBA00023274"/>
    </source>
</evidence>
<dbReference type="EMBL" id="FO082265">
    <property type="protein sequence ID" value="CCO19761.1"/>
    <property type="molecule type" value="Genomic_DNA"/>
</dbReference>
<dbReference type="STRING" id="41875.K8ENX4"/>
<dbReference type="InterPro" id="IPR037229">
    <property type="entry name" value="Ribosomal_bL35_sf"/>
</dbReference>